<feature type="transmembrane region" description="Helical" evidence="6">
    <location>
        <begin position="214"/>
        <end position="235"/>
    </location>
</feature>
<evidence type="ECO:0000256" key="1">
    <source>
        <dbReference type="ARBA" id="ARBA00004141"/>
    </source>
</evidence>
<dbReference type="Pfam" id="PF07690">
    <property type="entry name" value="MFS_1"/>
    <property type="match status" value="1"/>
</dbReference>
<organism evidence="7 8">
    <name type="scientific">Neodothiora populina</name>
    <dbReference type="NCBI Taxonomy" id="2781224"/>
    <lineage>
        <taxon>Eukaryota</taxon>
        <taxon>Fungi</taxon>
        <taxon>Dikarya</taxon>
        <taxon>Ascomycota</taxon>
        <taxon>Pezizomycotina</taxon>
        <taxon>Dothideomycetes</taxon>
        <taxon>Dothideomycetidae</taxon>
        <taxon>Dothideales</taxon>
        <taxon>Dothioraceae</taxon>
        <taxon>Neodothiora</taxon>
    </lineage>
</organism>
<feature type="transmembrane region" description="Helical" evidence="6">
    <location>
        <begin position="428"/>
        <end position="449"/>
    </location>
</feature>
<dbReference type="PANTHER" id="PTHR23507">
    <property type="entry name" value="ZGC:174356"/>
    <property type="match status" value="1"/>
</dbReference>
<dbReference type="SUPFAM" id="SSF103473">
    <property type="entry name" value="MFS general substrate transporter"/>
    <property type="match status" value="2"/>
</dbReference>
<feature type="transmembrane region" description="Helical" evidence="6">
    <location>
        <begin position="26"/>
        <end position="52"/>
    </location>
</feature>
<dbReference type="Gene3D" id="1.20.1250.20">
    <property type="entry name" value="MFS general substrate transporter like domains"/>
    <property type="match status" value="2"/>
</dbReference>
<feature type="transmembrane region" description="Helical" evidence="6">
    <location>
        <begin position="144"/>
        <end position="165"/>
    </location>
</feature>
<keyword evidence="3 6" id="KW-1133">Transmembrane helix</keyword>
<feature type="transmembrane region" description="Helical" evidence="6">
    <location>
        <begin position="494"/>
        <end position="513"/>
    </location>
</feature>
<dbReference type="InterPro" id="IPR011701">
    <property type="entry name" value="MFS"/>
</dbReference>
<evidence type="ECO:0000313" key="8">
    <source>
        <dbReference type="Proteomes" id="UP001562354"/>
    </source>
</evidence>
<evidence type="ECO:0000256" key="3">
    <source>
        <dbReference type="ARBA" id="ARBA00022989"/>
    </source>
</evidence>
<dbReference type="PANTHER" id="PTHR23507:SF13">
    <property type="entry name" value="MFS GENERAL SUBSTRATE TRANSPORTER"/>
    <property type="match status" value="1"/>
</dbReference>
<evidence type="ECO:0000256" key="6">
    <source>
        <dbReference type="SAM" id="Phobius"/>
    </source>
</evidence>
<dbReference type="GeneID" id="95977119"/>
<keyword evidence="8" id="KW-1185">Reference proteome</keyword>
<evidence type="ECO:0000256" key="5">
    <source>
        <dbReference type="SAM" id="MobiDB-lite"/>
    </source>
</evidence>
<feature type="transmembrane region" description="Helical" evidence="6">
    <location>
        <begin position="277"/>
        <end position="296"/>
    </location>
</feature>
<feature type="compositionally biased region" description="Acidic residues" evidence="5">
    <location>
        <begin position="527"/>
        <end position="539"/>
    </location>
</feature>
<dbReference type="RefSeq" id="XP_069200695.1">
    <property type="nucleotide sequence ID" value="XM_069342886.1"/>
</dbReference>
<evidence type="ECO:0000256" key="2">
    <source>
        <dbReference type="ARBA" id="ARBA00022692"/>
    </source>
</evidence>
<comment type="caution">
    <text evidence="7">The sequence shown here is derived from an EMBL/GenBank/DDBJ whole genome shotgun (WGS) entry which is preliminary data.</text>
</comment>
<feature type="region of interest" description="Disordered" evidence="5">
    <location>
        <begin position="524"/>
        <end position="554"/>
    </location>
</feature>
<proteinExistence type="predicted"/>
<reference evidence="7 8" key="1">
    <citation type="submission" date="2024-07" db="EMBL/GenBank/DDBJ databases">
        <title>Draft sequence of the Neodothiora populina.</title>
        <authorList>
            <person name="Drown D.D."/>
            <person name="Schuette U.S."/>
            <person name="Buechlein A.B."/>
            <person name="Rusch D.R."/>
            <person name="Winton L.W."/>
            <person name="Adams G.A."/>
        </authorList>
    </citation>
    <scope>NUCLEOTIDE SEQUENCE [LARGE SCALE GENOMIC DNA]</scope>
    <source>
        <strain evidence="7 8">CPC 39397</strain>
    </source>
</reference>
<accession>A0ABR3PFA5</accession>
<keyword evidence="4 6" id="KW-0472">Membrane</keyword>
<protein>
    <recommendedName>
        <fullName evidence="9">Major facilitator superfamily transporter</fullName>
    </recommendedName>
</protein>
<comment type="subcellular location">
    <subcellularLocation>
        <location evidence="1">Membrane</location>
        <topology evidence="1">Multi-pass membrane protein</topology>
    </subcellularLocation>
</comment>
<dbReference type="Proteomes" id="UP001562354">
    <property type="component" value="Unassembled WGS sequence"/>
</dbReference>
<keyword evidence="2 6" id="KW-0812">Transmembrane</keyword>
<feature type="transmembrane region" description="Helical" evidence="6">
    <location>
        <begin position="461"/>
        <end position="488"/>
    </location>
</feature>
<evidence type="ECO:0008006" key="9">
    <source>
        <dbReference type="Google" id="ProtNLM"/>
    </source>
</evidence>
<dbReference type="InterPro" id="IPR036259">
    <property type="entry name" value="MFS_trans_sf"/>
</dbReference>
<sequence>MAEETTPLLASNDQPEEPTKTKLQGAVWRILLCAFLISLSFSFTQVPILYVFRLMTCEEYYKLHDPSNVKGDRCNVNAIESSTARSVSLLGSSTTIFGVLNLLITGALIKRVGVHLTLVAQTFWPSVRLCCQLLAVTVGGNTGIWIFQVTQAITIVGGPAGYLLVLNSYVTEIATPAERTGVFGRLQGCVMFGGAFGFILGGLAGDVFGIRSPFMIALGLMVISTFYSAIFLPYIKPSGVIEEKNPSKNRFAALLGPTRVFSPQLWRYPEGRVRKHHGAGLLALGVYLGTVATGYIPTLIQMYSTGAFGFGPTENGFLMSCNALIRGLFLSLAFPRIISAGREWFARRGRSRSLSASEETARVREPLLAAEDLEVVAAPEIEQEPAAPMKAVSAEEGSAFDLFFLRWSLVVDGILTGLATFTRHGWQIYLVAFILPLASGSASAAKSVMIEMCPKSQKADALSAITLVEMTAMLSTLSIFGAVFASLAEVGKTHLTFACNAGIAIVAVGFLVFCHFPPLGSTRVSDEQEEENVDGESEEVSEHNNEDDMPANGK</sequence>
<evidence type="ECO:0000313" key="7">
    <source>
        <dbReference type="EMBL" id="KAL1304420.1"/>
    </source>
</evidence>
<feature type="transmembrane region" description="Helical" evidence="6">
    <location>
        <begin position="87"/>
        <end position="109"/>
    </location>
</feature>
<feature type="transmembrane region" description="Helical" evidence="6">
    <location>
        <begin position="316"/>
        <end position="338"/>
    </location>
</feature>
<name>A0ABR3PFA5_9PEZI</name>
<evidence type="ECO:0000256" key="4">
    <source>
        <dbReference type="ARBA" id="ARBA00023136"/>
    </source>
</evidence>
<feature type="transmembrane region" description="Helical" evidence="6">
    <location>
        <begin position="186"/>
        <end position="208"/>
    </location>
</feature>
<dbReference type="EMBL" id="JBFMKM010000008">
    <property type="protein sequence ID" value="KAL1304420.1"/>
    <property type="molecule type" value="Genomic_DNA"/>
</dbReference>
<gene>
    <name evidence="7" type="ORF">AAFC00_003418</name>
</gene>